<name>A0A250JLB1_9BACT</name>
<protein>
    <recommendedName>
        <fullName evidence="3">Histidine utilization protein HutD</fullName>
    </recommendedName>
</protein>
<dbReference type="InterPro" id="IPR014710">
    <property type="entry name" value="RmlC-like_jellyroll"/>
</dbReference>
<evidence type="ECO:0000313" key="2">
    <source>
        <dbReference type="Proteomes" id="UP000217257"/>
    </source>
</evidence>
<accession>A0A250JLB1</accession>
<dbReference type="InterPro" id="IPR010282">
    <property type="entry name" value="Uncharacterised_HutD/Ves"/>
</dbReference>
<dbReference type="CDD" id="cd20293">
    <property type="entry name" value="cupin_HutD_N"/>
    <property type="match status" value="1"/>
</dbReference>
<dbReference type="Proteomes" id="UP000217257">
    <property type="component" value="Chromosome"/>
</dbReference>
<reference evidence="1 2" key="1">
    <citation type="submission" date="2017-06" db="EMBL/GenBank/DDBJ databases">
        <title>Sequencing and comparative analysis of myxobacterial genomes.</title>
        <authorList>
            <person name="Rupp O."/>
            <person name="Goesmann A."/>
            <person name="Sogaard-Andersen L."/>
        </authorList>
    </citation>
    <scope>NUCLEOTIDE SEQUENCE [LARGE SCALE GENOMIC DNA]</scope>
    <source>
        <strain evidence="1 2">DSM 52655</strain>
    </source>
</reference>
<dbReference type="Gene3D" id="2.60.120.10">
    <property type="entry name" value="Jelly Rolls"/>
    <property type="match status" value="1"/>
</dbReference>
<dbReference type="SUPFAM" id="SSF51182">
    <property type="entry name" value="RmlC-like cupins"/>
    <property type="match status" value="1"/>
</dbReference>
<dbReference type="AlphaFoldDB" id="A0A250JLB1"/>
<dbReference type="RefSeq" id="WP_095991261.1">
    <property type="nucleotide sequence ID" value="NZ_CP022098.1"/>
</dbReference>
<organism evidence="1 2">
    <name type="scientific">Cystobacter fuscus</name>
    <dbReference type="NCBI Taxonomy" id="43"/>
    <lineage>
        <taxon>Bacteria</taxon>
        <taxon>Pseudomonadati</taxon>
        <taxon>Myxococcota</taxon>
        <taxon>Myxococcia</taxon>
        <taxon>Myxococcales</taxon>
        <taxon>Cystobacterineae</taxon>
        <taxon>Archangiaceae</taxon>
        <taxon>Cystobacter</taxon>
    </lineage>
</organism>
<sequence length="190" mass="20680">MRRWGPTDYRDMPWKNGGGVTRELLKLPHPRAPERFLMRLSIATVASSGPFSLFPGVDRTLLFLEGEGMALRREGAPEVVLERGSAPFRFPGEVPFESRLLGGPVRDFNLMVDRELAEARLDVVELAAGGEHPIEGAGSVWLYGLAGRAEVSGEPLAEQELLGWEAPGSLRVRGVGEARVVVVHLTSRGG</sequence>
<dbReference type="Pfam" id="PF05962">
    <property type="entry name" value="HutD"/>
    <property type="match status" value="1"/>
</dbReference>
<evidence type="ECO:0000313" key="1">
    <source>
        <dbReference type="EMBL" id="ATB43916.1"/>
    </source>
</evidence>
<dbReference type="KEGG" id="cfus:CYFUS_009397"/>
<proteinExistence type="predicted"/>
<dbReference type="PANTHER" id="PTHR37943">
    <property type="entry name" value="PROTEIN VES"/>
    <property type="match status" value="1"/>
</dbReference>
<evidence type="ECO:0008006" key="3">
    <source>
        <dbReference type="Google" id="ProtNLM"/>
    </source>
</evidence>
<dbReference type="PANTHER" id="PTHR37943:SF1">
    <property type="entry name" value="PROTEIN VES"/>
    <property type="match status" value="1"/>
</dbReference>
<dbReference type="EMBL" id="CP022098">
    <property type="protein sequence ID" value="ATB43916.1"/>
    <property type="molecule type" value="Genomic_DNA"/>
</dbReference>
<gene>
    <name evidence="1" type="ORF">CYFUS_009397</name>
</gene>
<dbReference type="InterPro" id="IPR011051">
    <property type="entry name" value="RmlC_Cupin_sf"/>
</dbReference>